<organism evidence="1">
    <name type="scientific">marine metagenome</name>
    <dbReference type="NCBI Taxonomy" id="408172"/>
    <lineage>
        <taxon>unclassified sequences</taxon>
        <taxon>metagenomes</taxon>
        <taxon>ecological metagenomes</taxon>
    </lineage>
</organism>
<feature type="non-terminal residue" evidence="1">
    <location>
        <position position="31"/>
    </location>
</feature>
<dbReference type="EMBL" id="UINC01038872">
    <property type="protein sequence ID" value="SVB36511.1"/>
    <property type="molecule type" value="Genomic_DNA"/>
</dbReference>
<gene>
    <name evidence="1" type="ORF">METZ01_LOCUS189365</name>
</gene>
<proteinExistence type="predicted"/>
<protein>
    <submittedName>
        <fullName evidence="1">Uncharacterized protein</fullName>
    </submittedName>
</protein>
<evidence type="ECO:0000313" key="1">
    <source>
        <dbReference type="EMBL" id="SVB36511.1"/>
    </source>
</evidence>
<reference evidence="1" key="1">
    <citation type="submission" date="2018-05" db="EMBL/GenBank/DDBJ databases">
        <authorList>
            <person name="Lanie J.A."/>
            <person name="Ng W.-L."/>
            <person name="Kazmierczak K.M."/>
            <person name="Andrzejewski T.M."/>
            <person name="Davidsen T.M."/>
            <person name="Wayne K.J."/>
            <person name="Tettelin H."/>
            <person name="Glass J.I."/>
            <person name="Rusch D."/>
            <person name="Podicherti R."/>
            <person name="Tsui H.-C.T."/>
            <person name="Winkler M.E."/>
        </authorList>
    </citation>
    <scope>NUCLEOTIDE SEQUENCE</scope>
</reference>
<name>A0A382DFQ1_9ZZZZ</name>
<dbReference type="AlphaFoldDB" id="A0A382DFQ1"/>
<sequence length="31" mass="3576">MINRIIPLLLFVGLALTQESGRAFLEYKKIQ</sequence>
<accession>A0A382DFQ1</accession>